<dbReference type="InterPro" id="IPR012312">
    <property type="entry name" value="Hemerythrin-like"/>
</dbReference>
<dbReference type="CDD" id="cd12108">
    <property type="entry name" value="Hr-like"/>
    <property type="match status" value="1"/>
</dbReference>
<proteinExistence type="predicted"/>
<organism evidence="3 4">
    <name type="scientific">Nocardiopsis mangrovi</name>
    <dbReference type="NCBI Taxonomy" id="1179818"/>
    <lineage>
        <taxon>Bacteria</taxon>
        <taxon>Bacillati</taxon>
        <taxon>Actinomycetota</taxon>
        <taxon>Actinomycetes</taxon>
        <taxon>Streptosporangiales</taxon>
        <taxon>Nocardiopsidaceae</taxon>
        <taxon>Nocardiopsis</taxon>
    </lineage>
</organism>
<reference evidence="4" key="1">
    <citation type="journal article" date="2019" name="Int. J. Syst. Evol. Microbiol.">
        <title>The Global Catalogue of Microorganisms (GCM) 10K type strain sequencing project: providing services to taxonomists for standard genome sequencing and annotation.</title>
        <authorList>
            <consortium name="The Broad Institute Genomics Platform"/>
            <consortium name="The Broad Institute Genome Sequencing Center for Infectious Disease"/>
            <person name="Wu L."/>
            <person name="Ma J."/>
        </authorList>
    </citation>
    <scope>NUCLEOTIDE SEQUENCE [LARGE SCALE GENOMIC DNA]</scope>
    <source>
        <strain evidence="4">XZYJ18</strain>
    </source>
</reference>
<keyword evidence="4" id="KW-1185">Reference proteome</keyword>
<feature type="region of interest" description="Disordered" evidence="1">
    <location>
        <begin position="1"/>
        <end position="52"/>
    </location>
</feature>
<evidence type="ECO:0000313" key="3">
    <source>
        <dbReference type="EMBL" id="MFC4563018.1"/>
    </source>
</evidence>
<evidence type="ECO:0000256" key="1">
    <source>
        <dbReference type="SAM" id="MobiDB-lite"/>
    </source>
</evidence>
<dbReference type="RefSeq" id="WP_378574712.1">
    <property type="nucleotide sequence ID" value="NZ_JBHSFQ010000012.1"/>
</dbReference>
<name>A0ABV9DY96_9ACTN</name>
<protein>
    <submittedName>
        <fullName evidence="3">Hemerythrin domain-containing protein</fullName>
    </submittedName>
</protein>
<dbReference type="Proteomes" id="UP001595923">
    <property type="component" value="Unassembled WGS sequence"/>
</dbReference>
<gene>
    <name evidence="3" type="ORF">ACFO4E_14230</name>
</gene>
<feature type="domain" description="Hemerythrin-like" evidence="2">
    <location>
        <begin position="59"/>
        <end position="196"/>
    </location>
</feature>
<dbReference type="Gene3D" id="1.20.120.520">
    <property type="entry name" value="nmb1532 protein domain like"/>
    <property type="match status" value="1"/>
</dbReference>
<accession>A0ABV9DY96</accession>
<feature type="compositionally biased region" description="Pro residues" evidence="1">
    <location>
        <begin position="26"/>
        <end position="37"/>
    </location>
</feature>
<evidence type="ECO:0000313" key="4">
    <source>
        <dbReference type="Proteomes" id="UP001595923"/>
    </source>
</evidence>
<feature type="compositionally biased region" description="Low complexity" evidence="1">
    <location>
        <begin position="14"/>
        <end position="25"/>
    </location>
</feature>
<dbReference type="Pfam" id="PF01814">
    <property type="entry name" value="Hemerythrin"/>
    <property type="match status" value="1"/>
</dbReference>
<dbReference type="EMBL" id="JBHSFQ010000012">
    <property type="protein sequence ID" value="MFC4563018.1"/>
    <property type="molecule type" value="Genomic_DNA"/>
</dbReference>
<sequence length="213" mass="22216">MDANRRATRRAPVSPGDATAAASPGPDAPTPASPAPDGPVSAPGRHSPDPARGRALGAELARIHDGLRGELAAVRTEVDALLSGQAPGTAAGRAPDLLLRLRTHCLTFCASMHHHHSRESDTFPILEARFPDLAPALERLRDEHVAVAAIVAGLEETVTGLRAGDDPGPVRAELERLSAELEAHFAYEEEQISPALDSPLLTLPGPGPGALRP</sequence>
<comment type="caution">
    <text evidence="3">The sequence shown here is derived from an EMBL/GenBank/DDBJ whole genome shotgun (WGS) entry which is preliminary data.</text>
</comment>
<evidence type="ECO:0000259" key="2">
    <source>
        <dbReference type="Pfam" id="PF01814"/>
    </source>
</evidence>